<proteinExistence type="predicted"/>
<feature type="coiled-coil region" evidence="1">
    <location>
        <begin position="100"/>
        <end position="141"/>
    </location>
</feature>
<name>A0A1G9LS65_9FIRM</name>
<reference evidence="2 3" key="1">
    <citation type="submission" date="2016-10" db="EMBL/GenBank/DDBJ databases">
        <authorList>
            <person name="de Groot N.N."/>
        </authorList>
    </citation>
    <scope>NUCLEOTIDE SEQUENCE [LARGE SCALE GENOMIC DNA]</scope>
    <source>
        <strain evidence="2 3">DSM 1736</strain>
    </source>
</reference>
<evidence type="ECO:0000313" key="3">
    <source>
        <dbReference type="Proteomes" id="UP000214880"/>
    </source>
</evidence>
<evidence type="ECO:0000313" key="2">
    <source>
        <dbReference type="EMBL" id="SDL64820.1"/>
    </source>
</evidence>
<sequence>MSDQEHLAGNSSREKNKWLTYGGRVDENLMNLLKEAQKTAGIKKFSDFMNDMLNIYRANKQETEPPQMQVIKKAVADIITTTESLLGAMQIVEDDKFRSIEAYRQRLLETEEDLAKESQQIEELEGKLAGLEKELSAARLKTQSAHTELATEIEKRKNIEGMIRRIQQFADDAVSKREKAEAECKATADCSAGLKNEIITLRTVNQDLQTKLDTALEAVEQGRQEFDQMRDSQRKLSEALRYETILRNRLEERLQIIGPQHQAALTRLETLQSEINSLQVNGQKPLQQT</sequence>
<protein>
    <recommendedName>
        <fullName evidence="4">Replication region DNA-binding N-term</fullName>
    </recommendedName>
</protein>
<keyword evidence="1" id="KW-0175">Coiled coil</keyword>
<evidence type="ECO:0008006" key="4">
    <source>
        <dbReference type="Google" id="ProtNLM"/>
    </source>
</evidence>
<dbReference type="OrthoDB" id="1682945at2"/>
<dbReference type="EMBL" id="FNHB01000001">
    <property type="protein sequence ID" value="SDL64820.1"/>
    <property type="molecule type" value="Genomic_DNA"/>
</dbReference>
<dbReference type="AlphaFoldDB" id="A0A1G9LS65"/>
<evidence type="ECO:0000256" key="1">
    <source>
        <dbReference type="SAM" id="Coils"/>
    </source>
</evidence>
<accession>A0A1G9LS65</accession>
<dbReference type="Proteomes" id="UP000214880">
    <property type="component" value="Unassembled WGS sequence"/>
</dbReference>
<gene>
    <name evidence="2" type="ORF">SAMN04488502_101451</name>
</gene>
<keyword evidence="3" id="KW-1185">Reference proteome</keyword>
<dbReference type="RefSeq" id="WP_092067853.1">
    <property type="nucleotide sequence ID" value="NZ_FNHB01000001.1"/>
</dbReference>
<organism evidence="2 3">
    <name type="scientific">Dendrosporobacter quercicolus</name>
    <dbReference type="NCBI Taxonomy" id="146817"/>
    <lineage>
        <taxon>Bacteria</taxon>
        <taxon>Bacillati</taxon>
        <taxon>Bacillota</taxon>
        <taxon>Negativicutes</taxon>
        <taxon>Selenomonadales</taxon>
        <taxon>Sporomusaceae</taxon>
        <taxon>Dendrosporobacter</taxon>
    </lineage>
</organism>